<accession>A0ABQ9IBQ1</accession>
<dbReference type="PANTHER" id="PTHR46289:SF14">
    <property type="entry name" value="DUF4371 DOMAIN-CONTAINING PROTEIN"/>
    <property type="match status" value="1"/>
</dbReference>
<dbReference type="InterPro" id="IPR052958">
    <property type="entry name" value="IFN-induced_PKR_regulator"/>
</dbReference>
<protein>
    <submittedName>
        <fullName evidence="2">Uncharacterized protein</fullName>
    </submittedName>
</protein>
<feature type="region of interest" description="Disordered" evidence="1">
    <location>
        <begin position="39"/>
        <end position="61"/>
    </location>
</feature>
<feature type="compositionally biased region" description="Basic and acidic residues" evidence="1">
    <location>
        <begin position="226"/>
        <end position="245"/>
    </location>
</feature>
<evidence type="ECO:0000256" key="1">
    <source>
        <dbReference type="SAM" id="MobiDB-lite"/>
    </source>
</evidence>
<evidence type="ECO:0000313" key="2">
    <source>
        <dbReference type="EMBL" id="KAJ8894107.1"/>
    </source>
</evidence>
<name>A0ABQ9IBQ1_9NEOP</name>
<feature type="region of interest" description="Disordered" evidence="1">
    <location>
        <begin position="404"/>
        <end position="427"/>
    </location>
</feature>
<dbReference type="Proteomes" id="UP001159363">
    <property type="component" value="Chromosome 2"/>
</dbReference>
<reference evidence="2 3" key="1">
    <citation type="submission" date="2023-02" db="EMBL/GenBank/DDBJ databases">
        <title>LHISI_Scaffold_Assembly.</title>
        <authorList>
            <person name="Stuart O.P."/>
            <person name="Cleave R."/>
            <person name="Magrath M.J.L."/>
            <person name="Mikheyev A.S."/>
        </authorList>
    </citation>
    <scope>NUCLEOTIDE SEQUENCE [LARGE SCALE GENOMIC DNA]</scope>
    <source>
        <strain evidence="2">Daus_M_001</strain>
        <tissue evidence="2">Leg muscle</tissue>
    </source>
</reference>
<evidence type="ECO:0000313" key="3">
    <source>
        <dbReference type="Proteomes" id="UP001159363"/>
    </source>
</evidence>
<comment type="caution">
    <text evidence="2">The sequence shown here is derived from an EMBL/GenBank/DDBJ whole genome shotgun (WGS) entry which is preliminary data.</text>
</comment>
<dbReference type="EMBL" id="JARBHB010000002">
    <property type="protein sequence ID" value="KAJ8894107.1"/>
    <property type="molecule type" value="Genomic_DNA"/>
</dbReference>
<feature type="region of interest" description="Disordered" evidence="1">
    <location>
        <begin position="226"/>
        <end position="254"/>
    </location>
</feature>
<proteinExistence type="predicted"/>
<organism evidence="2 3">
    <name type="scientific">Dryococelus australis</name>
    <dbReference type="NCBI Taxonomy" id="614101"/>
    <lineage>
        <taxon>Eukaryota</taxon>
        <taxon>Metazoa</taxon>
        <taxon>Ecdysozoa</taxon>
        <taxon>Arthropoda</taxon>
        <taxon>Hexapoda</taxon>
        <taxon>Insecta</taxon>
        <taxon>Pterygota</taxon>
        <taxon>Neoptera</taxon>
        <taxon>Polyneoptera</taxon>
        <taxon>Phasmatodea</taxon>
        <taxon>Verophasmatodea</taxon>
        <taxon>Anareolatae</taxon>
        <taxon>Phasmatidae</taxon>
        <taxon>Eurycanthinae</taxon>
        <taxon>Dryococelus</taxon>
    </lineage>
</organism>
<keyword evidence="3" id="KW-1185">Reference proteome</keyword>
<sequence>MPPPPQKPLVRKPSAAPGRDKSVAGKAIENIAAKLNVELRKPRMTGSPQQLPGAKSEKARGAELPKTALDALVLCDRDTHKRIHTLLHILCTLPASNGSSERTFSTLCRANTWLRITMMERRLEGLEFFHVHYVIPVNPYHVIERTPTSAHYALEHQLHDVRTAATCSSGPQPPPLQRSTHVPTVSKEVLKCENVKCNERHLIVCFVWATGHSSLLTKPMRVSEECMEQRRNEDAEETGDPREDPPANGIIRHDSHMRKSGHNRRLVLMVIVGVGFRLVSDELYGIIVSVSVVVNCFVAVPTDSRVNKRDAARVVVKISVSAEKVGACAGARGRAVAAGKTGRGHCYWLARACPSLDTHPPSPLLARSRGSNGTEPPPGRLTQFPTRRRRHAFYEFPIRGGRRGGVVEGEEKHGRKRKGYQSGDNQHHAQTMVIIQRMANRDCRLQPCFS</sequence>
<feature type="region of interest" description="Disordered" evidence="1">
    <location>
        <begin position="1"/>
        <end position="25"/>
    </location>
</feature>
<feature type="region of interest" description="Disordered" evidence="1">
    <location>
        <begin position="360"/>
        <end position="383"/>
    </location>
</feature>
<dbReference type="PANTHER" id="PTHR46289">
    <property type="entry name" value="52 KDA REPRESSOR OF THE INHIBITOR OF THE PROTEIN KINASE-LIKE PROTEIN-RELATED"/>
    <property type="match status" value="1"/>
</dbReference>
<gene>
    <name evidence="2" type="ORF">PR048_006717</name>
</gene>